<dbReference type="EMBL" id="GBXM01016986">
    <property type="protein sequence ID" value="JAH91591.1"/>
    <property type="molecule type" value="Transcribed_RNA"/>
</dbReference>
<reference evidence="1" key="2">
    <citation type="journal article" date="2015" name="Fish Shellfish Immunol.">
        <title>Early steps in the European eel (Anguilla anguilla)-Vibrio vulnificus interaction in the gills: Role of the RtxA13 toxin.</title>
        <authorList>
            <person name="Callol A."/>
            <person name="Pajuelo D."/>
            <person name="Ebbesson L."/>
            <person name="Teles M."/>
            <person name="MacKenzie S."/>
            <person name="Amaro C."/>
        </authorList>
    </citation>
    <scope>NUCLEOTIDE SEQUENCE</scope>
</reference>
<protein>
    <submittedName>
        <fullName evidence="1">Uncharacterized protein</fullName>
    </submittedName>
</protein>
<name>A0A0E9WMQ3_ANGAN</name>
<evidence type="ECO:0000313" key="1">
    <source>
        <dbReference type="EMBL" id="JAH91591.1"/>
    </source>
</evidence>
<organism evidence="1">
    <name type="scientific">Anguilla anguilla</name>
    <name type="common">European freshwater eel</name>
    <name type="synonym">Muraena anguilla</name>
    <dbReference type="NCBI Taxonomy" id="7936"/>
    <lineage>
        <taxon>Eukaryota</taxon>
        <taxon>Metazoa</taxon>
        <taxon>Chordata</taxon>
        <taxon>Craniata</taxon>
        <taxon>Vertebrata</taxon>
        <taxon>Euteleostomi</taxon>
        <taxon>Actinopterygii</taxon>
        <taxon>Neopterygii</taxon>
        <taxon>Teleostei</taxon>
        <taxon>Anguilliformes</taxon>
        <taxon>Anguillidae</taxon>
        <taxon>Anguilla</taxon>
    </lineage>
</organism>
<accession>A0A0E9WMQ3</accession>
<dbReference type="AlphaFoldDB" id="A0A0E9WMQ3"/>
<sequence>MLMVQHAVCDEQEITSYAPSPLNGGQGEMCALLSLRAPRGIPHATPSPSELKVRLVALKMQAATQMPFKCRQLAIKLQYILSSHTHTASLRTGYRVIKTISQK</sequence>
<reference evidence="1" key="1">
    <citation type="submission" date="2014-11" db="EMBL/GenBank/DDBJ databases">
        <authorList>
            <person name="Amaro Gonzalez C."/>
        </authorList>
    </citation>
    <scope>NUCLEOTIDE SEQUENCE</scope>
</reference>
<proteinExistence type="predicted"/>